<comment type="caution">
    <text evidence="2">The sequence shown here is derived from an EMBL/GenBank/DDBJ whole genome shotgun (WGS) entry which is preliminary data.</text>
</comment>
<dbReference type="Proteomes" id="UP000827092">
    <property type="component" value="Unassembled WGS sequence"/>
</dbReference>
<feature type="region of interest" description="Disordered" evidence="1">
    <location>
        <begin position="1"/>
        <end position="58"/>
    </location>
</feature>
<feature type="non-terminal residue" evidence="2">
    <location>
        <position position="1"/>
    </location>
</feature>
<sequence length="58" mass="6154">QRPSKEEGASKTDELRTKMHRPSNPSSSNDPKGRGGSLKTLLSTSPFSPGSPQSSPTE</sequence>
<feature type="compositionally biased region" description="Low complexity" evidence="1">
    <location>
        <begin position="43"/>
        <end position="58"/>
    </location>
</feature>
<organism evidence="2 3">
    <name type="scientific">Oedothorax gibbosus</name>
    <dbReference type="NCBI Taxonomy" id="931172"/>
    <lineage>
        <taxon>Eukaryota</taxon>
        <taxon>Metazoa</taxon>
        <taxon>Ecdysozoa</taxon>
        <taxon>Arthropoda</taxon>
        <taxon>Chelicerata</taxon>
        <taxon>Arachnida</taxon>
        <taxon>Araneae</taxon>
        <taxon>Araneomorphae</taxon>
        <taxon>Entelegynae</taxon>
        <taxon>Araneoidea</taxon>
        <taxon>Linyphiidae</taxon>
        <taxon>Erigoninae</taxon>
        <taxon>Oedothorax</taxon>
    </lineage>
</organism>
<reference evidence="2 3" key="1">
    <citation type="journal article" date="2022" name="Nat. Ecol. Evol.">
        <title>A masculinizing supergene underlies an exaggerated male reproductive morph in a spider.</title>
        <authorList>
            <person name="Hendrickx F."/>
            <person name="De Corte Z."/>
            <person name="Sonet G."/>
            <person name="Van Belleghem S.M."/>
            <person name="Kostlbacher S."/>
            <person name="Vangestel C."/>
        </authorList>
    </citation>
    <scope>NUCLEOTIDE SEQUENCE [LARGE SCALE GENOMIC DNA]</scope>
    <source>
        <strain evidence="2">W744_W776</strain>
    </source>
</reference>
<evidence type="ECO:0000256" key="1">
    <source>
        <dbReference type="SAM" id="MobiDB-lite"/>
    </source>
</evidence>
<feature type="compositionally biased region" description="Basic and acidic residues" evidence="1">
    <location>
        <begin position="1"/>
        <end position="17"/>
    </location>
</feature>
<protein>
    <submittedName>
        <fullName evidence="2">Uncharacterized protein</fullName>
    </submittedName>
</protein>
<accession>A0AAV6TJE2</accession>
<dbReference type="AlphaFoldDB" id="A0AAV6TJE2"/>
<name>A0AAV6TJE2_9ARAC</name>
<evidence type="ECO:0000313" key="2">
    <source>
        <dbReference type="EMBL" id="KAG8172050.1"/>
    </source>
</evidence>
<gene>
    <name evidence="2" type="ORF">JTE90_020795</name>
</gene>
<keyword evidence="3" id="KW-1185">Reference proteome</keyword>
<proteinExistence type="predicted"/>
<evidence type="ECO:0000313" key="3">
    <source>
        <dbReference type="Proteomes" id="UP000827092"/>
    </source>
</evidence>
<dbReference type="EMBL" id="JAFNEN010003203">
    <property type="protein sequence ID" value="KAG8172050.1"/>
    <property type="molecule type" value="Genomic_DNA"/>
</dbReference>